<keyword evidence="1" id="KW-1133">Transmembrane helix</keyword>
<sequence>MFLLQMILIILCKKSLNSVMFNLEGFYLQHIQLFQLLVLLQYIKSICGKNGPETIFYTSFFQSQIFSLDIRIQVTNWFSIISLIKLEISQFLYCCVLIPSIQYLVQQRVLGTVFGILGIFTNSSMALFSILAGYILEKVIQNKRNIQQLDSFVVEFQYLFLHFIFFVQQSSTILDFVILKFHLNRKKQFQQIYKQQNNKQLEIFETLMMIYQKQKEKKIMMMMKMKKIIRRIQIFVFKQMIFNMKNSKIIKQSKKEEDLHIVNQNNKI</sequence>
<organism evidence="3 4">
    <name type="scientific">Paramecium sonneborni</name>
    <dbReference type="NCBI Taxonomy" id="65129"/>
    <lineage>
        <taxon>Eukaryota</taxon>
        <taxon>Sar</taxon>
        <taxon>Alveolata</taxon>
        <taxon>Ciliophora</taxon>
        <taxon>Intramacronucleata</taxon>
        <taxon>Oligohymenophorea</taxon>
        <taxon>Peniculida</taxon>
        <taxon>Parameciidae</taxon>
        <taxon>Paramecium</taxon>
    </lineage>
</organism>
<dbReference type="EMBL" id="CAJJDN010000085">
    <property type="protein sequence ID" value="CAD8105706.1"/>
    <property type="molecule type" value="Genomic_DNA"/>
</dbReference>
<dbReference type="Proteomes" id="UP000692954">
    <property type="component" value="Unassembled WGS sequence"/>
</dbReference>
<dbReference type="AlphaFoldDB" id="A0A8S1PRG8"/>
<gene>
    <name evidence="3" type="ORF">PSON_ATCC_30995.1.T0850060</name>
</gene>
<name>A0A8S1PRG8_9CILI</name>
<feature type="chain" id="PRO_5035936762" evidence="2">
    <location>
        <begin position="19"/>
        <end position="268"/>
    </location>
</feature>
<evidence type="ECO:0000256" key="1">
    <source>
        <dbReference type="SAM" id="Phobius"/>
    </source>
</evidence>
<evidence type="ECO:0000313" key="3">
    <source>
        <dbReference type="EMBL" id="CAD8105706.1"/>
    </source>
</evidence>
<feature type="transmembrane region" description="Helical" evidence="1">
    <location>
        <begin position="156"/>
        <end position="179"/>
    </location>
</feature>
<protein>
    <submittedName>
        <fullName evidence="3">Uncharacterized protein</fullName>
    </submittedName>
</protein>
<reference evidence="3" key="1">
    <citation type="submission" date="2021-01" db="EMBL/GenBank/DDBJ databases">
        <authorList>
            <consortium name="Genoscope - CEA"/>
            <person name="William W."/>
        </authorList>
    </citation>
    <scope>NUCLEOTIDE SEQUENCE</scope>
</reference>
<evidence type="ECO:0000256" key="2">
    <source>
        <dbReference type="SAM" id="SignalP"/>
    </source>
</evidence>
<keyword evidence="1" id="KW-0812">Transmembrane</keyword>
<keyword evidence="4" id="KW-1185">Reference proteome</keyword>
<keyword evidence="1" id="KW-0472">Membrane</keyword>
<comment type="caution">
    <text evidence="3">The sequence shown here is derived from an EMBL/GenBank/DDBJ whole genome shotgun (WGS) entry which is preliminary data.</text>
</comment>
<feature type="signal peptide" evidence="2">
    <location>
        <begin position="1"/>
        <end position="18"/>
    </location>
</feature>
<keyword evidence="2" id="KW-0732">Signal</keyword>
<dbReference type="OrthoDB" id="424834at2759"/>
<evidence type="ECO:0000313" key="4">
    <source>
        <dbReference type="Proteomes" id="UP000692954"/>
    </source>
</evidence>
<accession>A0A8S1PRG8</accession>
<proteinExistence type="predicted"/>
<feature type="transmembrane region" description="Helical" evidence="1">
    <location>
        <begin position="113"/>
        <end position="136"/>
    </location>
</feature>